<gene>
    <name evidence="2" type="ORF">HZH66_004518</name>
</gene>
<keyword evidence="1" id="KW-0732">Signal</keyword>
<sequence>MVLRQCCMLCSSFLVIVDSIEFCTSTIFCFTTNLAQIVASEFKKNVRHELCRRILRNNDFHDSIPRKKVLIRKTNQINCHVWVSANGIRNLVFIDSILDKYKYSYIPKHNFKKSTTKLGLLENFYFQQDNDSKYTIKIVKE</sequence>
<comment type="caution">
    <text evidence="2">The sequence shown here is derived from an EMBL/GenBank/DDBJ whole genome shotgun (WGS) entry which is preliminary data.</text>
</comment>
<evidence type="ECO:0000313" key="2">
    <source>
        <dbReference type="EMBL" id="KAF7402251.1"/>
    </source>
</evidence>
<dbReference type="InterPro" id="IPR036397">
    <property type="entry name" value="RNaseH_sf"/>
</dbReference>
<protein>
    <submittedName>
        <fullName evidence="2">Uncharacterized protein</fullName>
    </submittedName>
</protein>
<evidence type="ECO:0000313" key="3">
    <source>
        <dbReference type="Proteomes" id="UP000614350"/>
    </source>
</evidence>
<evidence type="ECO:0000256" key="1">
    <source>
        <dbReference type="SAM" id="SignalP"/>
    </source>
</evidence>
<accession>A0A834KAL4</accession>
<feature type="chain" id="PRO_5032314046" evidence="1">
    <location>
        <begin position="20"/>
        <end position="141"/>
    </location>
</feature>
<dbReference type="Proteomes" id="UP000614350">
    <property type="component" value="Unassembled WGS sequence"/>
</dbReference>
<name>A0A834KAL4_VESVU</name>
<feature type="signal peptide" evidence="1">
    <location>
        <begin position="1"/>
        <end position="19"/>
    </location>
</feature>
<proteinExistence type="predicted"/>
<reference evidence="2" key="1">
    <citation type="journal article" date="2020" name="G3 (Bethesda)">
        <title>High-Quality Assemblies for Three Invasive Social Wasps from the &lt;i&gt;Vespula&lt;/i&gt; Genus.</title>
        <authorList>
            <person name="Harrop T.W.R."/>
            <person name="Guhlin J."/>
            <person name="McLaughlin G.M."/>
            <person name="Permina E."/>
            <person name="Stockwell P."/>
            <person name="Gilligan J."/>
            <person name="Le Lec M.F."/>
            <person name="Gruber M.A.M."/>
            <person name="Quinn O."/>
            <person name="Lovegrove M."/>
            <person name="Duncan E.J."/>
            <person name="Remnant E.J."/>
            <person name="Van Eeckhoven J."/>
            <person name="Graham B."/>
            <person name="Knapp R.A."/>
            <person name="Langford K.W."/>
            <person name="Kronenberg Z."/>
            <person name="Press M.O."/>
            <person name="Eacker S.M."/>
            <person name="Wilson-Rankin E.E."/>
            <person name="Purcell J."/>
            <person name="Lester P.J."/>
            <person name="Dearden P.K."/>
        </authorList>
    </citation>
    <scope>NUCLEOTIDE SEQUENCE</scope>
    <source>
        <strain evidence="2">Marl-1</strain>
    </source>
</reference>
<dbReference type="GO" id="GO:0003676">
    <property type="term" value="F:nucleic acid binding"/>
    <property type="evidence" value="ECO:0007669"/>
    <property type="project" value="InterPro"/>
</dbReference>
<dbReference type="AlphaFoldDB" id="A0A834KAL4"/>
<keyword evidence="3" id="KW-1185">Reference proteome</keyword>
<dbReference type="Gene3D" id="3.30.420.10">
    <property type="entry name" value="Ribonuclease H-like superfamily/Ribonuclease H"/>
    <property type="match status" value="1"/>
</dbReference>
<organism evidence="2 3">
    <name type="scientific">Vespula vulgaris</name>
    <name type="common">Yellow jacket</name>
    <name type="synonym">Wasp</name>
    <dbReference type="NCBI Taxonomy" id="7454"/>
    <lineage>
        <taxon>Eukaryota</taxon>
        <taxon>Metazoa</taxon>
        <taxon>Ecdysozoa</taxon>
        <taxon>Arthropoda</taxon>
        <taxon>Hexapoda</taxon>
        <taxon>Insecta</taxon>
        <taxon>Pterygota</taxon>
        <taxon>Neoptera</taxon>
        <taxon>Endopterygota</taxon>
        <taxon>Hymenoptera</taxon>
        <taxon>Apocrita</taxon>
        <taxon>Aculeata</taxon>
        <taxon>Vespoidea</taxon>
        <taxon>Vespidae</taxon>
        <taxon>Vespinae</taxon>
        <taxon>Vespula</taxon>
    </lineage>
</organism>
<dbReference type="EMBL" id="JACSEA010000004">
    <property type="protein sequence ID" value="KAF7402251.1"/>
    <property type="molecule type" value="Genomic_DNA"/>
</dbReference>